<dbReference type="RefSeq" id="WP_256611503.1">
    <property type="nucleotide sequence ID" value="NZ_JANIBM010000017.1"/>
</dbReference>
<name>A0ABT1UIZ8_9GAMM</name>
<keyword evidence="2" id="KW-1185">Reference proteome</keyword>
<dbReference type="Proteomes" id="UP001524569">
    <property type="component" value="Unassembled WGS sequence"/>
</dbReference>
<gene>
    <name evidence="1" type="ORF">NP603_13905</name>
</gene>
<evidence type="ECO:0000313" key="2">
    <source>
        <dbReference type="Proteomes" id="UP001524569"/>
    </source>
</evidence>
<reference evidence="1 2" key="1">
    <citation type="submission" date="2022-07" db="EMBL/GenBank/DDBJ databases">
        <title>Methylomonas rivi sp. nov., Methylomonas rosea sp. nov., Methylomonas aureus sp. nov. and Methylomonas subterranea sp. nov., four novel methanotrophs isolated from a freshwater creek and the deep terrestrial subsurface.</title>
        <authorList>
            <person name="Abin C."/>
            <person name="Sankaranarayanan K."/>
            <person name="Garner C."/>
            <person name="Sindelar R."/>
            <person name="Kotary K."/>
            <person name="Garner R."/>
            <person name="Barclay S."/>
            <person name="Lawson P."/>
            <person name="Krumholz L."/>
        </authorList>
    </citation>
    <scope>NUCLEOTIDE SEQUENCE [LARGE SCALE GENOMIC DNA]</scope>
    <source>
        <strain evidence="1 2">SURF-1</strain>
    </source>
</reference>
<organism evidence="1 2">
    <name type="scientific">Methylomonas aurea</name>
    <dbReference type="NCBI Taxonomy" id="2952224"/>
    <lineage>
        <taxon>Bacteria</taxon>
        <taxon>Pseudomonadati</taxon>
        <taxon>Pseudomonadota</taxon>
        <taxon>Gammaproteobacteria</taxon>
        <taxon>Methylococcales</taxon>
        <taxon>Methylococcaceae</taxon>
        <taxon>Methylomonas</taxon>
    </lineage>
</organism>
<comment type="caution">
    <text evidence="1">The sequence shown here is derived from an EMBL/GenBank/DDBJ whole genome shotgun (WGS) entry which is preliminary data.</text>
</comment>
<protein>
    <submittedName>
        <fullName evidence="1">Uncharacterized protein</fullName>
    </submittedName>
</protein>
<proteinExistence type="predicted"/>
<evidence type="ECO:0000313" key="1">
    <source>
        <dbReference type="EMBL" id="MCQ8182212.1"/>
    </source>
</evidence>
<accession>A0ABT1UIZ8</accession>
<sequence length="81" mass="8909">MKAYLIIEDEPSVPSGVRVIVMHQPTTAETESGLDTQASLPGMMVQEAYDHLREITHAAAGLAADIQRRQQARKEQAPCLH</sequence>
<dbReference type="EMBL" id="JANIBM010000017">
    <property type="protein sequence ID" value="MCQ8182212.1"/>
    <property type="molecule type" value="Genomic_DNA"/>
</dbReference>